<reference evidence="2" key="3">
    <citation type="submission" date="2022-12" db="EMBL/GenBank/DDBJ databases">
        <title>Complete genome sequence of Rhodopseudomonas palustris CGA0092 and corrections to the R. palustris CGA009 genome sequence.</title>
        <authorList>
            <person name="Mazny B.R."/>
            <person name="Sheff O.F."/>
            <person name="LaSarre B."/>
            <person name="McKinlay A."/>
            <person name="McKinlay J.B."/>
        </authorList>
    </citation>
    <scope>NUCLEOTIDE SEQUENCE</scope>
    <source>
        <strain evidence="2">CGA009</strain>
    </source>
</reference>
<dbReference type="InterPro" id="IPR015943">
    <property type="entry name" value="WD40/YVTN_repeat-like_dom_sf"/>
</dbReference>
<reference evidence="1 3" key="2">
    <citation type="journal article" date="2004" name="Nat. Biotechnol.">
        <title>Complete genome sequence of the metabolically versatile photosynthetic bacterium Rhodopseudomonas palustris.</title>
        <authorList>
            <person name="Larimer F.W."/>
            <person name="Chain P."/>
            <person name="Hauser L."/>
            <person name="Lamerdin J."/>
            <person name="Malfatti S."/>
            <person name="Do L."/>
            <person name="Land M.L."/>
            <person name="Pelletier D.A."/>
            <person name="Beatty J.T."/>
            <person name="Lang A.S."/>
            <person name="Tabita F.R."/>
            <person name="Gibson J.L."/>
            <person name="Hanson T.E."/>
            <person name="Bobst C."/>
            <person name="Torres J.L."/>
            <person name="Peres C."/>
            <person name="Harrison F.H."/>
            <person name="Gibson J."/>
            <person name="Harwood C.S."/>
        </authorList>
    </citation>
    <scope>NUCLEOTIDE SEQUENCE [LARGE SCALE GENOMIC DNA]</scope>
    <source>
        <strain evidence="3">ATCC BAA-98 / CGA009</strain>
        <strain evidence="1">CGA009</strain>
    </source>
</reference>
<dbReference type="EMBL" id="BX572600">
    <property type="protein sequence ID" value="CAE27787.1"/>
    <property type="molecule type" value="Genomic_DNA"/>
</dbReference>
<dbReference type="STRING" id="258594.RPA2346"/>
<dbReference type="eggNOG" id="COG3391">
    <property type="taxonomic scope" value="Bacteria"/>
</dbReference>
<evidence type="ECO:0000313" key="2">
    <source>
        <dbReference type="EMBL" id="WCL92509.1"/>
    </source>
</evidence>
<dbReference type="KEGG" id="rpa:TX73_012130"/>
<dbReference type="Gene3D" id="2.130.10.10">
    <property type="entry name" value="YVTN repeat-like/Quinoprotein amine dehydrogenase"/>
    <property type="match status" value="2"/>
</dbReference>
<dbReference type="EMBL" id="CP116810">
    <property type="protein sequence ID" value="WCL92509.1"/>
    <property type="molecule type" value="Genomic_DNA"/>
</dbReference>
<sequence length="392" mass="41201">MTIISKPPSDPMQPTGSRFRAGITRRRLVGTALIGAATLLSAAPARATEAYRDYRRTIFVARRGVAALDAIDVDSDTVTGTLALGLEPRELQISQRGGRLAAIDLRSPRLVSIDLAAQSRSDVPLPFVPSRLRISPDGQRLAAFDDARGTIALVDTVDGRERSRIEGPREIREAIFSGDSSALLVAAASVGGLSAYDIATGQPVPPVEGPTLHALLRAPNGREGFALTAETPRRVLHLDLRSRQVLASVPASDHPVLFATGTGIQLLAIDQHAGTLSILPSEPLQPGGVTLPAAASTAYAAWFDTVAFVPAPATRKLLIFDLERRKAAGSIALDGIPGTGVVTPDGDKLYLPIEDQGTISVIDTHLRQRTASITIGAAPVQAIIAGGYGLCH</sequence>
<name>Q6N7B2_RHOPA</name>
<evidence type="ECO:0000313" key="1">
    <source>
        <dbReference type="EMBL" id="CAE27787.1"/>
    </source>
</evidence>
<dbReference type="InterPro" id="IPR006311">
    <property type="entry name" value="TAT_signal"/>
</dbReference>
<dbReference type="AlphaFoldDB" id="Q6N7B2"/>
<reference evidence="2" key="1">
    <citation type="submission" date="2003-07" db="EMBL/GenBank/DDBJ databases">
        <authorList>
            <consortium name="Rhodopseudomonas genome consortium"/>
            <person name="Larimer F."/>
            <person name="Harwood C."/>
        </authorList>
    </citation>
    <scope>NUCLEOTIDE SEQUENCE</scope>
    <source>
        <strain evidence="2">CGA009</strain>
    </source>
</reference>
<dbReference type="PANTHER" id="PTHR47197:SF3">
    <property type="entry name" value="DIHYDRO-HEME D1 DEHYDROGENASE"/>
    <property type="match status" value="1"/>
</dbReference>
<organism evidence="1">
    <name type="scientific">Rhodopseudomonas palustris (strain ATCC BAA-98 / CGA009)</name>
    <dbReference type="NCBI Taxonomy" id="258594"/>
    <lineage>
        <taxon>Bacteria</taxon>
        <taxon>Pseudomonadati</taxon>
        <taxon>Pseudomonadota</taxon>
        <taxon>Alphaproteobacteria</taxon>
        <taxon>Hyphomicrobiales</taxon>
        <taxon>Nitrobacteraceae</taxon>
        <taxon>Rhodopseudomonas</taxon>
    </lineage>
</organism>
<keyword evidence="3" id="KW-1185">Reference proteome</keyword>
<dbReference type="GeneID" id="66893405"/>
<dbReference type="PANTHER" id="PTHR47197">
    <property type="entry name" value="PROTEIN NIRF"/>
    <property type="match status" value="1"/>
</dbReference>
<dbReference type="HOGENOM" id="CLU_762641_0_0_5"/>
<accession>Q6N7B2</accession>
<gene>
    <name evidence="1" type="ordered locus">RPA2346</name>
    <name evidence="2" type="ORF">TX73_012130</name>
</gene>
<dbReference type="Proteomes" id="UP000001426">
    <property type="component" value="Chromosome"/>
</dbReference>
<dbReference type="InterPro" id="IPR011044">
    <property type="entry name" value="Quino_amine_DH_bsu"/>
</dbReference>
<dbReference type="InterPro" id="IPR051200">
    <property type="entry name" value="Host-pathogen_enzymatic-act"/>
</dbReference>
<dbReference type="RefSeq" id="WP_011157899.1">
    <property type="nucleotide sequence ID" value="NZ_CP116810.1"/>
</dbReference>
<dbReference type="SUPFAM" id="SSF50969">
    <property type="entry name" value="YVTN repeat-like/Quinoprotein amine dehydrogenase"/>
    <property type="match status" value="1"/>
</dbReference>
<evidence type="ECO:0000313" key="3">
    <source>
        <dbReference type="Proteomes" id="UP000001426"/>
    </source>
</evidence>
<dbReference type="PROSITE" id="PS51318">
    <property type="entry name" value="TAT"/>
    <property type="match status" value="1"/>
</dbReference>
<protein>
    <submittedName>
        <fullName evidence="1">Uncharacterized protein</fullName>
    </submittedName>
</protein>
<proteinExistence type="predicted"/>